<dbReference type="SUPFAM" id="SSF50965">
    <property type="entry name" value="Galactose oxidase, central domain"/>
    <property type="match status" value="1"/>
</dbReference>
<evidence type="ECO:0008006" key="4">
    <source>
        <dbReference type="Google" id="ProtNLM"/>
    </source>
</evidence>
<protein>
    <recommendedName>
        <fullName evidence="4">Galactose oxidase</fullName>
    </recommendedName>
</protein>
<evidence type="ECO:0000256" key="1">
    <source>
        <dbReference type="SAM" id="SignalP"/>
    </source>
</evidence>
<evidence type="ECO:0000313" key="2">
    <source>
        <dbReference type="EMBL" id="RKO83646.1"/>
    </source>
</evidence>
<reference evidence="3" key="1">
    <citation type="journal article" date="2018" name="Nat. Microbiol.">
        <title>Leveraging single-cell genomics to expand the fungal tree of life.</title>
        <authorList>
            <person name="Ahrendt S.R."/>
            <person name="Quandt C.A."/>
            <person name="Ciobanu D."/>
            <person name="Clum A."/>
            <person name="Salamov A."/>
            <person name="Andreopoulos B."/>
            <person name="Cheng J.F."/>
            <person name="Woyke T."/>
            <person name="Pelin A."/>
            <person name="Henrissat B."/>
            <person name="Reynolds N.K."/>
            <person name="Benny G.L."/>
            <person name="Smith M.E."/>
            <person name="James T.Y."/>
            <person name="Grigoriev I.V."/>
        </authorList>
    </citation>
    <scope>NUCLEOTIDE SEQUENCE [LARGE SCALE GENOMIC DNA]</scope>
</reference>
<feature type="signal peptide" evidence="1">
    <location>
        <begin position="1"/>
        <end position="24"/>
    </location>
</feature>
<sequence length="230" mass="23869">MRAVRFLAKTALAEFALSLAPAFCAQPAAKPLTGLVTTTIPTRYGGQIVVGPTIVFLGPNVLDLESTVPGVTTVQLADQSVGLEPVAVPTGWPDYVSSFLSACTHTPDWTSMLCFGGGNITSSAIVTMDLRTLQWTASLPTTIPARRGCSFVTVGSSAYIFGGQVPEPGRVNDIQGHFNDTWKVDLSSGSPAAPVQITANGAPTPRRQMCVGAVGVDAFLVFGGETLIGG</sequence>
<keyword evidence="1" id="KW-0732">Signal</keyword>
<dbReference type="AlphaFoldDB" id="A0A4P9W0T0"/>
<dbReference type="Gene3D" id="2.120.10.80">
    <property type="entry name" value="Kelch-type beta propeller"/>
    <property type="match status" value="1"/>
</dbReference>
<dbReference type="InterPro" id="IPR015915">
    <property type="entry name" value="Kelch-typ_b-propeller"/>
</dbReference>
<organism evidence="2 3">
    <name type="scientific">Blyttiomyces helicus</name>
    <dbReference type="NCBI Taxonomy" id="388810"/>
    <lineage>
        <taxon>Eukaryota</taxon>
        <taxon>Fungi</taxon>
        <taxon>Fungi incertae sedis</taxon>
        <taxon>Chytridiomycota</taxon>
        <taxon>Chytridiomycota incertae sedis</taxon>
        <taxon>Chytridiomycetes</taxon>
        <taxon>Chytridiomycetes incertae sedis</taxon>
        <taxon>Blyttiomyces</taxon>
    </lineage>
</organism>
<evidence type="ECO:0000313" key="3">
    <source>
        <dbReference type="Proteomes" id="UP000269721"/>
    </source>
</evidence>
<proteinExistence type="predicted"/>
<gene>
    <name evidence="2" type="ORF">BDK51DRAFT_49798</name>
</gene>
<name>A0A4P9W0T0_9FUNG</name>
<dbReference type="OrthoDB" id="45365at2759"/>
<accession>A0A4P9W0T0</accession>
<keyword evidence="3" id="KW-1185">Reference proteome</keyword>
<dbReference type="Proteomes" id="UP000269721">
    <property type="component" value="Unassembled WGS sequence"/>
</dbReference>
<dbReference type="InterPro" id="IPR011043">
    <property type="entry name" value="Gal_Oxase/kelch_b-propeller"/>
</dbReference>
<feature type="chain" id="PRO_5020478807" description="Galactose oxidase" evidence="1">
    <location>
        <begin position="25"/>
        <end position="230"/>
    </location>
</feature>
<dbReference type="EMBL" id="ML000996">
    <property type="protein sequence ID" value="RKO83646.1"/>
    <property type="molecule type" value="Genomic_DNA"/>
</dbReference>